<proteinExistence type="predicted"/>
<reference evidence="1" key="1">
    <citation type="submission" date="2021-06" db="EMBL/GenBank/DDBJ databases">
        <authorList>
            <person name="Kallberg Y."/>
            <person name="Tangrot J."/>
            <person name="Rosling A."/>
        </authorList>
    </citation>
    <scope>NUCLEOTIDE SEQUENCE</scope>
    <source>
        <strain evidence="1">FL966</strain>
    </source>
</reference>
<dbReference type="AlphaFoldDB" id="A0A9N9IWM3"/>
<gene>
    <name evidence="1" type="ORF">CPELLU_LOCUS14709</name>
</gene>
<accession>A0A9N9IWM3</accession>
<protein>
    <submittedName>
        <fullName evidence="1">21288_t:CDS:1</fullName>
    </submittedName>
</protein>
<comment type="caution">
    <text evidence="1">The sequence shown here is derived from an EMBL/GenBank/DDBJ whole genome shotgun (WGS) entry which is preliminary data.</text>
</comment>
<organism evidence="1 2">
    <name type="scientific">Cetraspora pellucida</name>
    <dbReference type="NCBI Taxonomy" id="1433469"/>
    <lineage>
        <taxon>Eukaryota</taxon>
        <taxon>Fungi</taxon>
        <taxon>Fungi incertae sedis</taxon>
        <taxon>Mucoromycota</taxon>
        <taxon>Glomeromycotina</taxon>
        <taxon>Glomeromycetes</taxon>
        <taxon>Diversisporales</taxon>
        <taxon>Gigasporaceae</taxon>
        <taxon>Cetraspora</taxon>
    </lineage>
</organism>
<keyword evidence="2" id="KW-1185">Reference proteome</keyword>
<name>A0A9N9IWM3_9GLOM</name>
<evidence type="ECO:0000313" key="1">
    <source>
        <dbReference type="EMBL" id="CAG8751039.1"/>
    </source>
</evidence>
<feature type="non-terminal residue" evidence="1">
    <location>
        <position position="45"/>
    </location>
</feature>
<evidence type="ECO:0000313" key="2">
    <source>
        <dbReference type="Proteomes" id="UP000789759"/>
    </source>
</evidence>
<dbReference type="EMBL" id="CAJVQA010017900">
    <property type="protein sequence ID" value="CAG8751039.1"/>
    <property type="molecule type" value="Genomic_DNA"/>
</dbReference>
<sequence length="45" mass="5295">MSEETEKTNLKEIIDLIELLLINNPLDAQEYIEIDNYVNIEEDLT</sequence>
<dbReference type="Proteomes" id="UP000789759">
    <property type="component" value="Unassembled WGS sequence"/>
</dbReference>